<dbReference type="SUPFAM" id="SSF144064">
    <property type="entry name" value="Heme iron utilization protein-like"/>
    <property type="match status" value="1"/>
</dbReference>
<dbReference type="EMBL" id="QNRR01000001">
    <property type="protein sequence ID" value="RBP47314.1"/>
    <property type="molecule type" value="Genomic_DNA"/>
</dbReference>
<dbReference type="OrthoDB" id="180466at2"/>
<dbReference type="Gene3D" id="3.40.1570.10">
    <property type="entry name" value="HemS/ChuS/ChuX like domains"/>
    <property type="match status" value="2"/>
</dbReference>
<proteinExistence type="predicted"/>
<name>A0A366HUV3_9BACT</name>
<reference evidence="3 4" key="1">
    <citation type="submission" date="2018-06" db="EMBL/GenBank/DDBJ databases">
        <title>Genomic Encyclopedia of Type Strains, Phase IV (KMG-IV): sequencing the most valuable type-strain genomes for metagenomic binning, comparative biology and taxonomic classification.</title>
        <authorList>
            <person name="Goeker M."/>
        </authorList>
    </citation>
    <scope>NUCLEOTIDE SEQUENCE [LARGE SCALE GENOMIC DNA]</scope>
    <source>
        <strain evidence="3 4">DSM 25532</strain>
    </source>
</reference>
<gene>
    <name evidence="3" type="ORF">DES53_101111</name>
</gene>
<sequence length="357" mass="39534">MDSRLEGPLPRIAYSFKQGTFDLKRLAPHLWFEADDGWSTAVRLGGHLPSLFRRIEHLGVVLASAQSGPLSTADTWERPSFQWVSHTGEFVEPSSGAEVRLASLKSVIAVVQEVEDQQVASLQFFDASGDGGLKLMLTNWSDLDYFEALVSIHGRPREEDNSKQGLLGGKEPGVPNRNTLPFEERDEEDAAVFSGFTPEMVLPIWSGLSRTLPDSQFPGVPGLLRRDALALAGNRHAWQVSKDTVLRAMEDMVTRGVALGGAVRNGLSYLPMAFRPKHWNQCGCGQTFFGECTQFTLRRCCGRTWEAWAVRHMNARGTDEVVCLEFYNGQRRFCGGLGLSSGATSGDHACWRGWLEK</sequence>
<dbReference type="Proteomes" id="UP000253426">
    <property type="component" value="Unassembled WGS sequence"/>
</dbReference>
<dbReference type="GO" id="GO:0006826">
    <property type="term" value="P:iron ion transport"/>
    <property type="evidence" value="ECO:0007669"/>
    <property type="project" value="InterPro"/>
</dbReference>
<feature type="region of interest" description="Disordered" evidence="1">
    <location>
        <begin position="156"/>
        <end position="179"/>
    </location>
</feature>
<dbReference type="InterPro" id="IPR053733">
    <property type="entry name" value="Heme_Transport_Util_sf"/>
</dbReference>
<organism evidence="3 4">
    <name type="scientific">Roseimicrobium gellanilyticum</name>
    <dbReference type="NCBI Taxonomy" id="748857"/>
    <lineage>
        <taxon>Bacteria</taxon>
        <taxon>Pseudomonadati</taxon>
        <taxon>Verrucomicrobiota</taxon>
        <taxon>Verrucomicrobiia</taxon>
        <taxon>Verrucomicrobiales</taxon>
        <taxon>Verrucomicrobiaceae</taxon>
        <taxon>Roseimicrobium</taxon>
    </lineage>
</organism>
<comment type="caution">
    <text evidence="3">The sequence shown here is derived from an EMBL/GenBank/DDBJ whole genome shotgun (WGS) entry which is preliminary data.</text>
</comment>
<evidence type="ECO:0000259" key="2">
    <source>
        <dbReference type="Pfam" id="PF05171"/>
    </source>
</evidence>
<dbReference type="AlphaFoldDB" id="A0A366HUV3"/>
<accession>A0A366HUV3</accession>
<dbReference type="Pfam" id="PF05171">
    <property type="entry name" value="HemS"/>
    <property type="match status" value="1"/>
</dbReference>
<dbReference type="RefSeq" id="WP_113956257.1">
    <property type="nucleotide sequence ID" value="NZ_QNRR01000001.1"/>
</dbReference>
<evidence type="ECO:0000256" key="1">
    <source>
        <dbReference type="SAM" id="MobiDB-lite"/>
    </source>
</evidence>
<keyword evidence="4" id="KW-1185">Reference proteome</keyword>
<protein>
    <submittedName>
        <fullName evidence="3">Hemin-degrading HemS/ChuX-like protein</fullName>
    </submittedName>
</protein>
<feature type="domain" description="Haemin-degrading HemS/ChuX" evidence="2">
    <location>
        <begin position="39"/>
        <end position="151"/>
    </location>
</feature>
<dbReference type="InterPro" id="IPR007845">
    <property type="entry name" value="HemS/ChuX_dom"/>
</dbReference>
<evidence type="ECO:0000313" key="4">
    <source>
        <dbReference type="Proteomes" id="UP000253426"/>
    </source>
</evidence>
<evidence type="ECO:0000313" key="3">
    <source>
        <dbReference type="EMBL" id="RBP47314.1"/>
    </source>
</evidence>